<evidence type="ECO:0000256" key="1">
    <source>
        <dbReference type="SAM" id="MobiDB-lite"/>
    </source>
</evidence>
<feature type="region of interest" description="Disordered" evidence="1">
    <location>
        <begin position="107"/>
        <end position="200"/>
    </location>
</feature>
<evidence type="ECO:0000313" key="3">
    <source>
        <dbReference type="EMBL" id="HJE38590.1"/>
    </source>
</evidence>
<feature type="region of interest" description="Disordered" evidence="1">
    <location>
        <begin position="62"/>
        <end position="93"/>
    </location>
</feature>
<name>A0A921JHC9_9BACT</name>
<comment type="caution">
    <text evidence="3">The sequence shown here is derived from an EMBL/GenBank/DDBJ whole genome shotgun (WGS) entry which is preliminary data.</text>
</comment>
<feature type="compositionally biased region" description="Basic and acidic residues" evidence="1">
    <location>
        <begin position="62"/>
        <end position="71"/>
    </location>
</feature>
<reference evidence="3" key="2">
    <citation type="submission" date="2021-09" db="EMBL/GenBank/DDBJ databases">
        <authorList>
            <person name="Gilroy R."/>
        </authorList>
    </citation>
    <scope>NUCLEOTIDE SEQUENCE</scope>
    <source>
        <strain evidence="3">4100</strain>
    </source>
</reference>
<accession>A0A921JHC9</accession>
<dbReference type="EMBL" id="DYXT01000016">
    <property type="protein sequence ID" value="HJE38590.1"/>
    <property type="molecule type" value="Genomic_DNA"/>
</dbReference>
<feature type="compositionally biased region" description="Pro residues" evidence="1">
    <location>
        <begin position="122"/>
        <end position="142"/>
    </location>
</feature>
<reference evidence="3" key="1">
    <citation type="journal article" date="2021" name="PeerJ">
        <title>Extensive microbial diversity within the chicken gut microbiome revealed by metagenomics and culture.</title>
        <authorList>
            <person name="Gilroy R."/>
            <person name="Ravi A."/>
            <person name="Getino M."/>
            <person name="Pursley I."/>
            <person name="Horton D.L."/>
            <person name="Alikhan N.F."/>
            <person name="Baker D."/>
            <person name="Gharbi K."/>
            <person name="Hall N."/>
            <person name="Watson M."/>
            <person name="Adriaenssens E.M."/>
            <person name="Foster-Nyarko E."/>
            <person name="Jarju S."/>
            <person name="Secka A."/>
            <person name="Antonio M."/>
            <person name="Oren A."/>
            <person name="Chaudhuri R.R."/>
            <person name="La Ragione R."/>
            <person name="Hildebrand F."/>
            <person name="Pallen M.J."/>
        </authorList>
    </citation>
    <scope>NUCLEOTIDE SEQUENCE</scope>
    <source>
        <strain evidence="3">4100</strain>
    </source>
</reference>
<dbReference type="AlphaFoldDB" id="A0A921JHC9"/>
<keyword evidence="2" id="KW-0732">Signal</keyword>
<protein>
    <recommendedName>
        <fullName evidence="5">Transglutaminase-like domain-containing protein</fullName>
    </recommendedName>
</protein>
<feature type="signal peptide" evidence="2">
    <location>
        <begin position="1"/>
        <end position="20"/>
    </location>
</feature>
<dbReference type="Proteomes" id="UP000711407">
    <property type="component" value="Unassembled WGS sequence"/>
</dbReference>
<sequence>MKWHRLIIMATLLCPLPGMAADAPDDFDDFMNESMKGFDTFISDANRDFIDFMRHPWKKYEGKEPEKKRVVPEPPQMPVYDPKAPESKEPPKQLTIKEILDLTTKEGKQGGSTTAQGGEPVTPAPAPEPKPEPKPTPTPTTPTVPKTPTTPTPDSKPAPKPDTVKVVKPTPTTPTLPKTPTSPTTPSTPTKPSTSPLYSGGAGRTKITFMGIDYHVSNALDKVVTLKGIDENSLADGLETLYKSNYKPLLDDLRTMRSKDLGNDWALYLVVKKIAEQFGGKNESVLMRQFLLNNLGFRARMAKVIQKNALTLLVAPASQLYGCAFIAEGDAKFYDVESDQPYSYKMCSREAPDAKNKIDMSMRQTPRFAGGRKSSSHQGSRYKAAASASVPVELMEFYNQLPQCDYGVYATANVDQKFSDELLDALRPAIKGKSEREAANILLDFVQSGFDYATDPEQFGYEKPFFVEELFYYPKCDCEDRSMLYRYLVTKLLGLDVILLDYPNHIATAVRFNGDVPGDFVVGGGGKYIVCDPTFIGAPVGMAMPQFKNVAADLLKY</sequence>
<proteinExistence type="predicted"/>
<evidence type="ECO:0008006" key="5">
    <source>
        <dbReference type="Google" id="ProtNLM"/>
    </source>
</evidence>
<gene>
    <name evidence="3" type="ORF">K8V47_02355</name>
</gene>
<feature type="compositionally biased region" description="Low complexity" evidence="1">
    <location>
        <begin position="166"/>
        <end position="196"/>
    </location>
</feature>
<feature type="chain" id="PRO_5037781805" description="Transglutaminase-like domain-containing protein" evidence="2">
    <location>
        <begin position="21"/>
        <end position="557"/>
    </location>
</feature>
<organism evidence="3 4">
    <name type="scientific">Candidatus Amulumruptor caecigallinarius</name>
    <dbReference type="NCBI Taxonomy" id="2109911"/>
    <lineage>
        <taxon>Bacteria</taxon>
        <taxon>Pseudomonadati</taxon>
        <taxon>Bacteroidota</taxon>
        <taxon>Bacteroidia</taxon>
        <taxon>Bacteroidales</taxon>
        <taxon>Muribaculaceae</taxon>
        <taxon>Candidatus Amulumruptor</taxon>
    </lineage>
</organism>
<evidence type="ECO:0000256" key="2">
    <source>
        <dbReference type="SAM" id="SignalP"/>
    </source>
</evidence>
<evidence type="ECO:0000313" key="4">
    <source>
        <dbReference type="Proteomes" id="UP000711407"/>
    </source>
</evidence>